<reference evidence="2" key="1">
    <citation type="journal article" date="2022" name="G3 (Bethesda)">
        <title>High quality genome of the basidiomycete yeast Dioszegia hungarica PDD-24b-2 isolated from cloud water.</title>
        <authorList>
            <person name="Jarrige D."/>
            <person name="Haridas S."/>
            <person name="Bleykasten-Grosshans C."/>
            <person name="Joly M."/>
            <person name="Nadalig T."/>
            <person name="Sancelme M."/>
            <person name="Vuilleumier S."/>
            <person name="Grigoriev I.V."/>
            <person name="Amato P."/>
            <person name="Bringel F."/>
        </authorList>
    </citation>
    <scope>NUCLEOTIDE SEQUENCE</scope>
    <source>
        <strain evidence="2">PDD-24b-2</strain>
    </source>
</reference>
<feature type="region of interest" description="Disordered" evidence="1">
    <location>
        <begin position="156"/>
        <end position="240"/>
    </location>
</feature>
<evidence type="ECO:0000313" key="3">
    <source>
        <dbReference type="Proteomes" id="UP001164286"/>
    </source>
</evidence>
<feature type="compositionally biased region" description="Polar residues" evidence="1">
    <location>
        <begin position="260"/>
        <end position="276"/>
    </location>
</feature>
<feature type="compositionally biased region" description="Basic and acidic residues" evidence="1">
    <location>
        <begin position="470"/>
        <end position="479"/>
    </location>
</feature>
<feature type="compositionally biased region" description="Basic and acidic residues" evidence="1">
    <location>
        <begin position="517"/>
        <end position="529"/>
    </location>
</feature>
<dbReference type="AlphaFoldDB" id="A0AA38LWR7"/>
<feature type="region of interest" description="Disordered" evidence="1">
    <location>
        <begin position="296"/>
        <end position="325"/>
    </location>
</feature>
<keyword evidence="3" id="KW-1185">Reference proteome</keyword>
<gene>
    <name evidence="2" type="ORF">MKK02DRAFT_31635</name>
</gene>
<organism evidence="2 3">
    <name type="scientific">Dioszegia hungarica</name>
    <dbReference type="NCBI Taxonomy" id="4972"/>
    <lineage>
        <taxon>Eukaryota</taxon>
        <taxon>Fungi</taxon>
        <taxon>Dikarya</taxon>
        <taxon>Basidiomycota</taxon>
        <taxon>Agaricomycotina</taxon>
        <taxon>Tremellomycetes</taxon>
        <taxon>Tremellales</taxon>
        <taxon>Bulleribasidiaceae</taxon>
        <taxon>Dioszegia</taxon>
    </lineage>
</organism>
<name>A0AA38LWR7_9TREE</name>
<dbReference type="Proteomes" id="UP001164286">
    <property type="component" value="Unassembled WGS sequence"/>
</dbReference>
<feature type="compositionally biased region" description="Basic and acidic residues" evidence="1">
    <location>
        <begin position="315"/>
        <end position="325"/>
    </location>
</feature>
<evidence type="ECO:0000313" key="2">
    <source>
        <dbReference type="EMBL" id="KAI9638143.1"/>
    </source>
</evidence>
<sequence length="529" mass="58190">MPISHQPEACRTLAADDRQPEEIVSSTAQTSRNRALSYTQESPHIHSNRIFGGTSGHRRPSSHHPLYFTPHHDPQKLLHSTDARGEPIVQRVLKSDFPSWFNHDPPQYHTRPGPSTDLYLAELTRDTYGRDSDPSEGTVGVEKIIDLAEDTRWRRGSALTPRSRRQQLVLKRTSRPSERRWRAPGGMSSLPVRSSRHRGPLYRSPTPFTRARSSSAGRHLLRPHHPYSKPTNSSANSERETALRIIEEATADLASVDQGQLHQAANNASAEQTEASDTLKVRPDRAEEKLRADLKAAHERAPRQADNQHQAASKKARDDVEAAEKKASGAEAALKKAREDAEAATSALFTVTGKCLQADTRADTAEKRVAILKGDNRYLYEWLVGQMDEVKAKQKVLEEALAAAKSALVGKCAELEGWGVKYERLQRWNIALADRLDRSKLVDDVIKRALSDMGKPEVEFGGWGCMGGEGAERQGKGEEAVAPGGEAGGEDGAAKADQPGKQGKGDQPRKDGKARKGREGDKKGPSKKS</sequence>
<dbReference type="EMBL" id="JAKWFO010000003">
    <property type="protein sequence ID" value="KAI9638143.1"/>
    <property type="molecule type" value="Genomic_DNA"/>
</dbReference>
<feature type="compositionally biased region" description="Polar residues" evidence="1">
    <location>
        <begin position="24"/>
        <end position="40"/>
    </location>
</feature>
<feature type="region of interest" description="Disordered" evidence="1">
    <location>
        <begin position="1"/>
        <end position="40"/>
    </location>
</feature>
<evidence type="ECO:0000256" key="1">
    <source>
        <dbReference type="SAM" id="MobiDB-lite"/>
    </source>
</evidence>
<feature type="region of interest" description="Disordered" evidence="1">
    <location>
        <begin position="260"/>
        <end position="284"/>
    </location>
</feature>
<accession>A0AA38LWR7</accession>
<feature type="region of interest" description="Disordered" evidence="1">
    <location>
        <begin position="461"/>
        <end position="529"/>
    </location>
</feature>
<comment type="caution">
    <text evidence="2">The sequence shown here is derived from an EMBL/GenBank/DDBJ whole genome shotgun (WGS) entry which is preliminary data.</text>
</comment>
<dbReference type="GeneID" id="77727553"/>
<proteinExistence type="predicted"/>
<dbReference type="RefSeq" id="XP_052947920.1">
    <property type="nucleotide sequence ID" value="XM_053088348.1"/>
</dbReference>
<protein>
    <submittedName>
        <fullName evidence="2">Uncharacterized protein</fullName>
    </submittedName>
</protein>